<proteinExistence type="predicted"/>
<dbReference type="AlphaFoldDB" id="A0A9K3KRH6"/>
<feature type="signal peptide" evidence="1">
    <location>
        <begin position="1"/>
        <end position="19"/>
    </location>
</feature>
<accession>A0A9K3KRH6</accession>
<dbReference type="CDD" id="cd00136">
    <property type="entry name" value="PDZ_canonical"/>
    <property type="match status" value="1"/>
</dbReference>
<evidence type="ECO:0000313" key="4">
    <source>
        <dbReference type="EMBL" id="KAG7368846.1"/>
    </source>
</evidence>
<feature type="domain" description="PDZ" evidence="2">
    <location>
        <begin position="103"/>
        <end position="160"/>
    </location>
</feature>
<protein>
    <submittedName>
        <fullName evidence="3">PDZ domain containing protein</fullName>
    </submittedName>
</protein>
<dbReference type="EMBL" id="JAGRRH010000006">
    <property type="protein sequence ID" value="KAG7368846.1"/>
    <property type="molecule type" value="Genomic_DNA"/>
</dbReference>
<reference evidence="3" key="2">
    <citation type="submission" date="2021-04" db="EMBL/GenBank/DDBJ databases">
        <authorList>
            <person name="Podell S."/>
        </authorList>
    </citation>
    <scope>NUCLEOTIDE SEQUENCE</scope>
    <source>
        <strain evidence="3">Hildebrandi</strain>
    </source>
</reference>
<feature type="chain" id="PRO_5039882956" evidence="1">
    <location>
        <begin position="20"/>
        <end position="203"/>
    </location>
</feature>
<dbReference type="Pfam" id="PF00595">
    <property type="entry name" value="PDZ"/>
    <property type="match status" value="1"/>
</dbReference>
<sequence length="203" mass="21619">MKATTTAILLTSTTTAVSGFAFLPQNNNQVRSTTKLNGLFDGVKEAFSAPPSQLDSERETPIDRWMGWSVVSENAPTDSAVPSDFVDSMDEKNYVGVELTKPMGIVFEENDSEYGGIFVQSLKEGGVAAENGKLQPGDQLVAVGTKNVSGMDFDDALGAIIESEGDSTKLTLFRGTAKQFYGPTGPSKEWLSAFCEKGGASPQ</sequence>
<gene>
    <name evidence="3" type="ORF">IV203_016877</name>
    <name evidence="4" type="ORF">IV203_031589</name>
</gene>
<dbReference type="PROSITE" id="PS50106">
    <property type="entry name" value="PDZ"/>
    <property type="match status" value="1"/>
</dbReference>
<dbReference type="Proteomes" id="UP000693970">
    <property type="component" value="Unassembled WGS sequence"/>
</dbReference>
<evidence type="ECO:0000313" key="3">
    <source>
        <dbReference type="EMBL" id="KAG7348172.1"/>
    </source>
</evidence>
<organism evidence="3 5">
    <name type="scientific">Nitzschia inconspicua</name>
    <dbReference type="NCBI Taxonomy" id="303405"/>
    <lineage>
        <taxon>Eukaryota</taxon>
        <taxon>Sar</taxon>
        <taxon>Stramenopiles</taxon>
        <taxon>Ochrophyta</taxon>
        <taxon>Bacillariophyta</taxon>
        <taxon>Bacillariophyceae</taxon>
        <taxon>Bacillariophycidae</taxon>
        <taxon>Bacillariales</taxon>
        <taxon>Bacillariaceae</taxon>
        <taxon>Nitzschia</taxon>
    </lineage>
</organism>
<dbReference type="SMART" id="SM00228">
    <property type="entry name" value="PDZ"/>
    <property type="match status" value="1"/>
</dbReference>
<name>A0A9K3KRH6_9STRA</name>
<keyword evidence="5" id="KW-1185">Reference proteome</keyword>
<evidence type="ECO:0000256" key="1">
    <source>
        <dbReference type="SAM" id="SignalP"/>
    </source>
</evidence>
<comment type="caution">
    <text evidence="3">The sequence shown here is derived from an EMBL/GenBank/DDBJ whole genome shotgun (WGS) entry which is preliminary data.</text>
</comment>
<reference evidence="3" key="1">
    <citation type="journal article" date="2021" name="Sci. Rep.">
        <title>Diploid genomic architecture of Nitzschia inconspicua, an elite biomass production diatom.</title>
        <authorList>
            <person name="Oliver A."/>
            <person name="Podell S."/>
            <person name="Pinowska A."/>
            <person name="Traller J.C."/>
            <person name="Smith S.R."/>
            <person name="McClure R."/>
            <person name="Beliaev A."/>
            <person name="Bohutskyi P."/>
            <person name="Hill E.A."/>
            <person name="Rabines A."/>
            <person name="Zheng H."/>
            <person name="Allen L.Z."/>
            <person name="Kuo A."/>
            <person name="Grigoriev I.V."/>
            <person name="Allen A.E."/>
            <person name="Hazlebeck D."/>
            <person name="Allen E.E."/>
        </authorList>
    </citation>
    <scope>NUCLEOTIDE SEQUENCE</scope>
    <source>
        <strain evidence="3">Hildebrandi</strain>
    </source>
</reference>
<evidence type="ECO:0000313" key="5">
    <source>
        <dbReference type="Proteomes" id="UP000693970"/>
    </source>
</evidence>
<keyword evidence="1" id="KW-0732">Signal</keyword>
<dbReference type="EMBL" id="JAGRRH010000020">
    <property type="protein sequence ID" value="KAG7348172.1"/>
    <property type="molecule type" value="Genomic_DNA"/>
</dbReference>
<dbReference type="OrthoDB" id="439127at2759"/>
<evidence type="ECO:0000259" key="2">
    <source>
        <dbReference type="PROSITE" id="PS50106"/>
    </source>
</evidence>
<dbReference type="InterPro" id="IPR001478">
    <property type="entry name" value="PDZ"/>
</dbReference>